<name>A0A2T0TJZ6_9PSEU</name>
<organism evidence="2 3">
    <name type="scientific">Umezawaea tangerina</name>
    <dbReference type="NCBI Taxonomy" id="84725"/>
    <lineage>
        <taxon>Bacteria</taxon>
        <taxon>Bacillati</taxon>
        <taxon>Actinomycetota</taxon>
        <taxon>Actinomycetes</taxon>
        <taxon>Pseudonocardiales</taxon>
        <taxon>Pseudonocardiaceae</taxon>
        <taxon>Umezawaea</taxon>
    </lineage>
</organism>
<dbReference type="RefSeq" id="WP_106185095.1">
    <property type="nucleotide sequence ID" value="NZ_PVTF01000001.1"/>
</dbReference>
<dbReference type="Pfam" id="PF10615">
    <property type="entry name" value="DUF2470"/>
    <property type="match status" value="1"/>
</dbReference>
<dbReference type="SUPFAM" id="SSF50475">
    <property type="entry name" value="FMN-binding split barrel"/>
    <property type="match status" value="1"/>
</dbReference>
<keyword evidence="3" id="KW-1185">Reference proteome</keyword>
<protein>
    <submittedName>
        <fullName evidence="2">Uncharacterized protein DUF2470</fullName>
    </submittedName>
</protein>
<dbReference type="Proteomes" id="UP000239494">
    <property type="component" value="Unassembled WGS sequence"/>
</dbReference>
<dbReference type="EMBL" id="PVTF01000001">
    <property type="protein sequence ID" value="PRY45996.1"/>
    <property type="molecule type" value="Genomic_DNA"/>
</dbReference>
<dbReference type="OrthoDB" id="3381348at2"/>
<reference evidence="2 3" key="1">
    <citation type="submission" date="2018-03" db="EMBL/GenBank/DDBJ databases">
        <title>Genomic Encyclopedia of Archaeal and Bacterial Type Strains, Phase II (KMG-II): from individual species to whole genera.</title>
        <authorList>
            <person name="Goeker M."/>
        </authorList>
    </citation>
    <scope>NUCLEOTIDE SEQUENCE [LARGE SCALE GENOMIC DNA]</scope>
    <source>
        <strain evidence="2 3">DSM 44720</strain>
    </source>
</reference>
<dbReference type="InterPro" id="IPR037119">
    <property type="entry name" value="Haem_oxidase_HugZ-like_sf"/>
</dbReference>
<proteinExistence type="predicted"/>
<gene>
    <name evidence="2" type="ORF">CLV43_101260</name>
</gene>
<dbReference type="AlphaFoldDB" id="A0A2T0TJZ6"/>
<evidence type="ECO:0000313" key="3">
    <source>
        <dbReference type="Proteomes" id="UP000239494"/>
    </source>
</evidence>
<sequence>MTEHRRPPAPHAAERARTIAARGGRAALLPSTGDTSEGARITPLLHHVHPSGNAMLLMADDHPLVASAWQAPRAEVTAMLEVADHAPVQLREPVRGLLWITGWLRALDGQEARDEVLSVVDQRADPRLLDAGHGATVLRLTPASMVIADAEGTSSLRPEQFAAATPDPFCAHEDHWLRHLELSHRDVVSMLAKHLPEELRGGHVRPLGLDRFGLRLRVEAPDTDHDVRIAFSRPVESAKELSVELRRLVGCPFLAQTGQAQSGTA</sequence>
<comment type="caution">
    <text evidence="2">The sequence shown here is derived from an EMBL/GenBank/DDBJ whole genome shotgun (WGS) entry which is preliminary data.</text>
</comment>
<dbReference type="InterPro" id="IPR019595">
    <property type="entry name" value="DUF2470"/>
</dbReference>
<accession>A0A2T0TJZ6</accession>
<evidence type="ECO:0000313" key="2">
    <source>
        <dbReference type="EMBL" id="PRY45996.1"/>
    </source>
</evidence>
<feature type="domain" description="DUF2470" evidence="1">
    <location>
        <begin position="174"/>
        <end position="245"/>
    </location>
</feature>
<evidence type="ECO:0000259" key="1">
    <source>
        <dbReference type="Pfam" id="PF10615"/>
    </source>
</evidence>
<dbReference type="Gene3D" id="3.20.180.10">
    <property type="entry name" value="PNP-oxidase-like"/>
    <property type="match status" value="1"/>
</dbReference>